<evidence type="ECO:0000256" key="3">
    <source>
        <dbReference type="SAM" id="MobiDB-lite"/>
    </source>
</evidence>
<feature type="domain" description="SWI/SNF-like complex subunit BAF250 C-terminal" evidence="4">
    <location>
        <begin position="709"/>
        <end position="1009"/>
    </location>
</feature>
<dbReference type="GO" id="GO:0006338">
    <property type="term" value="P:chromatin remodeling"/>
    <property type="evidence" value="ECO:0007669"/>
    <property type="project" value="InterPro"/>
</dbReference>
<dbReference type="GO" id="GO:0005654">
    <property type="term" value="C:nucleoplasm"/>
    <property type="evidence" value="ECO:0007669"/>
    <property type="project" value="TreeGrafter"/>
</dbReference>
<evidence type="ECO:0000256" key="1">
    <source>
        <dbReference type="ARBA" id="ARBA00004123"/>
    </source>
</evidence>
<evidence type="ECO:0000259" key="4">
    <source>
        <dbReference type="Pfam" id="PF12031"/>
    </source>
</evidence>
<dbReference type="InterPro" id="IPR021906">
    <property type="entry name" value="BAF250/Osa"/>
</dbReference>
<feature type="compositionally biased region" description="Acidic residues" evidence="3">
    <location>
        <begin position="505"/>
        <end position="517"/>
    </location>
</feature>
<dbReference type="GO" id="GO:0031491">
    <property type="term" value="F:nucleosome binding"/>
    <property type="evidence" value="ECO:0007669"/>
    <property type="project" value="TreeGrafter"/>
</dbReference>
<dbReference type="GO" id="GO:0045893">
    <property type="term" value="P:positive regulation of DNA-templated transcription"/>
    <property type="evidence" value="ECO:0007669"/>
    <property type="project" value="TreeGrafter"/>
</dbReference>
<sequence length="1070" mass="116763">MLFSFYLCVSHQHSRSDHGMEVSSGLVPPPDTDSVLFSSARVSNQSRHDGYGQLYHGQNPHQVQPSYMGHGQQALYGQQGCYKRSMEGMYGPPSKRHEPDSYSMPYGPQPPSADTFGSFSSPASFSDRRPHPPPPSASASHFPFSYIPSERATRGQSPAQLPTSLSEAPVVQSQGQWGPGACTDLTYPMYPGRGPGQTSSYGGMGRSQHQGHGPLPTGDDGLVGDTCGRQMDWHYGQRMGHSTFALGVHPHQASAATGHHPSYRTPSPANYPPVAASKGNSLSSTVRLQKFVPQVPVSHLAGTAQSSSLLLPRKEAPPFPPGSVEATQPNLKPRRKLSAKDVLPPDAWRVMMALRSGLLAESSWALDTISVLLHDDDSVSSFNLNQLPGFLELLLEHLRRCLIDLFGILAETEVGRGRPAAFISSPEPLDPETLATIQPLPNEDETVSLTKVGLLQDNQQEGWGSKHKLGNGHQCEDQELDNSNSRDLEQSDNGVSIVQDKMTTEAEDEEDVNDDDEVKNSKPQSDFDQTQTCMITSQRLRQRSRFSQRRIVIVPEDHCTAYVLDQSAHFGYPQAFTSGHLHWQLGGGDTTEHIQLTLDGGEAALAAADKAIHREAIQKQTTRQGNTEICLGTGDLNDHPNDVCGTNNAEKNGDTFLEFEEQTCENQCITYGEDSALFEDTAQRLEDEPVSYDDRPLALVPPWLEAIYGRCLCVSNILRSLSFVPGNDGEMAHHPGLLLLLGRLLLLRHRHPVRQWFGYPLDSHVLQHDGASPLSLNPRSNGETKAPLTSQMIGEERVVKTELVLSEVSEDSSLVTESSVQELGVEDCEDPNCWEAWQFDLAEILRENALVTLANIAGRLDLSQHLEIICFPLLDGLLHWTVCPAACATDPFCSLAAGVATLSPQRLALEALCKLAVTEANVDLVLATPPFARVERLISILVHFVGERRSPVGREMSIALLASLVAAGDGAPARVIAMQKGTVASLISFLEDGLMAALHSSQQQHQMLEPPSVDMLRRAAGVLLALARLEDSQPDFALHENRLLDIAMSHILNPYISPVVADILFTLGHT</sequence>
<reference evidence="5" key="1">
    <citation type="submission" date="2025-08" db="UniProtKB">
        <authorList>
            <consortium name="Ensembl"/>
        </authorList>
    </citation>
    <scope>IDENTIFICATION</scope>
</reference>
<proteinExistence type="predicted"/>
<dbReference type="AlphaFoldDB" id="A0A8C4N410"/>
<dbReference type="InterPro" id="IPR033388">
    <property type="entry name" value="BAF250_C"/>
</dbReference>
<feature type="region of interest" description="Disordered" evidence="3">
    <location>
        <begin position="86"/>
        <end position="143"/>
    </location>
</feature>
<accession>A0A8C4N410</accession>
<dbReference type="GO" id="GO:0006357">
    <property type="term" value="P:regulation of transcription by RNA polymerase II"/>
    <property type="evidence" value="ECO:0007669"/>
    <property type="project" value="TreeGrafter"/>
</dbReference>
<dbReference type="Ensembl" id="ENSEBUT00000001431.1">
    <property type="protein sequence ID" value="ENSEBUP00000001113.1"/>
    <property type="gene ID" value="ENSEBUG00000001048.1"/>
</dbReference>
<dbReference type="Pfam" id="PF12031">
    <property type="entry name" value="BAF250_C"/>
    <property type="match status" value="1"/>
</dbReference>
<dbReference type="OMA" id="CENQCIT"/>
<protein>
    <recommendedName>
        <fullName evidence="4">SWI/SNF-like complex subunit BAF250 C-terminal domain-containing protein</fullName>
    </recommendedName>
</protein>
<dbReference type="PANTHER" id="PTHR12656">
    <property type="entry name" value="BRG-1 ASSOCIATED FACTOR 250 BAF250"/>
    <property type="match status" value="1"/>
</dbReference>
<organism evidence="5 6">
    <name type="scientific">Eptatretus burgeri</name>
    <name type="common">Inshore hagfish</name>
    <dbReference type="NCBI Taxonomy" id="7764"/>
    <lineage>
        <taxon>Eukaryota</taxon>
        <taxon>Metazoa</taxon>
        <taxon>Chordata</taxon>
        <taxon>Craniata</taxon>
        <taxon>Vertebrata</taxon>
        <taxon>Cyclostomata</taxon>
        <taxon>Myxini</taxon>
        <taxon>Myxiniformes</taxon>
        <taxon>Myxinidae</taxon>
        <taxon>Eptatretinae</taxon>
        <taxon>Eptatretus</taxon>
    </lineage>
</organism>
<keyword evidence="6" id="KW-1185">Reference proteome</keyword>
<dbReference type="PANTHER" id="PTHR12656:SF5">
    <property type="entry name" value="TRITHORAX GROUP PROTEIN OSA"/>
    <property type="match status" value="1"/>
</dbReference>
<dbReference type="GO" id="GO:0016514">
    <property type="term" value="C:SWI/SNF complex"/>
    <property type="evidence" value="ECO:0007669"/>
    <property type="project" value="InterPro"/>
</dbReference>
<comment type="subcellular location">
    <subcellularLocation>
        <location evidence="1">Nucleus</location>
    </subcellularLocation>
</comment>
<feature type="region of interest" description="Disordered" evidence="3">
    <location>
        <begin position="309"/>
        <end position="338"/>
    </location>
</feature>
<dbReference type="Proteomes" id="UP000694388">
    <property type="component" value="Unplaced"/>
</dbReference>
<keyword evidence="2" id="KW-0539">Nucleus</keyword>
<evidence type="ECO:0000256" key="2">
    <source>
        <dbReference type="ARBA" id="ARBA00023242"/>
    </source>
</evidence>
<dbReference type="GO" id="GO:0071565">
    <property type="term" value="C:nBAF complex"/>
    <property type="evidence" value="ECO:0007669"/>
    <property type="project" value="TreeGrafter"/>
</dbReference>
<evidence type="ECO:0000313" key="6">
    <source>
        <dbReference type="Proteomes" id="UP000694388"/>
    </source>
</evidence>
<dbReference type="GeneTree" id="ENSGT00940000155634"/>
<evidence type="ECO:0000313" key="5">
    <source>
        <dbReference type="Ensembl" id="ENSEBUP00000001113.1"/>
    </source>
</evidence>
<feature type="region of interest" description="Disordered" evidence="3">
    <location>
        <begin position="461"/>
        <end position="527"/>
    </location>
</feature>
<reference evidence="5" key="2">
    <citation type="submission" date="2025-09" db="UniProtKB">
        <authorList>
            <consortium name="Ensembl"/>
        </authorList>
    </citation>
    <scope>IDENTIFICATION</scope>
</reference>
<dbReference type="GO" id="GO:0035060">
    <property type="term" value="C:brahma complex"/>
    <property type="evidence" value="ECO:0007669"/>
    <property type="project" value="InterPro"/>
</dbReference>
<name>A0A8C4N410_EPTBU</name>